<feature type="transmembrane region" description="Helical" evidence="2">
    <location>
        <begin position="52"/>
        <end position="75"/>
    </location>
</feature>
<feature type="transmembrane region" description="Helical" evidence="2">
    <location>
        <begin position="502"/>
        <end position="525"/>
    </location>
</feature>
<dbReference type="OrthoDB" id="3351168at2759"/>
<dbReference type="AlphaFoldDB" id="A0A9P7D6M7"/>
<keyword evidence="2" id="KW-1133">Transmembrane helix</keyword>
<organism evidence="3 4">
    <name type="scientific">Suillus placidus</name>
    <dbReference type="NCBI Taxonomy" id="48579"/>
    <lineage>
        <taxon>Eukaryota</taxon>
        <taxon>Fungi</taxon>
        <taxon>Dikarya</taxon>
        <taxon>Basidiomycota</taxon>
        <taxon>Agaricomycotina</taxon>
        <taxon>Agaricomycetes</taxon>
        <taxon>Agaricomycetidae</taxon>
        <taxon>Boletales</taxon>
        <taxon>Suillineae</taxon>
        <taxon>Suillaceae</taxon>
        <taxon>Suillus</taxon>
    </lineage>
</organism>
<accession>A0A9P7D6M7</accession>
<name>A0A9P7D6M7_9AGAM</name>
<gene>
    <name evidence="3" type="ORF">EV702DRAFT_1193775</name>
</gene>
<dbReference type="Proteomes" id="UP000714275">
    <property type="component" value="Unassembled WGS sequence"/>
</dbReference>
<keyword evidence="2" id="KW-0812">Transmembrane</keyword>
<keyword evidence="2" id="KW-0472">Membrane</keyword>
<evidence type="ECO:0000256" key="1">
    <source>
        <dbReference type="SAM" id="MobiDB-lite"/>
    </source>
</evidence>
<proteinExistence type="predicted"/>
<reference evidence="3" key="1">
    <citation type="journal article" date="2020" name="New Phytol.">
        <title>Comparative genomics reveals dynamic genome evolution in host specialist ectomycorrhizal fungi.</title>
        <authorList>
            <person name="Lofgren L.A."/>
            <person name="Nguyen N.H."/>
            <person name="Vilgalys R."/>
            <person name="Ruytinx J."/>
            <person name="Liao H.L."/>
            <person name="Branco S."/>
            <person name="Kuo A."/>
            <person name="LaButti K."/>
            <person name="Lipzen A."/>
            <person name="Andreopoulos W."/>
            <person name="Pangilinan J."/>
            <person name="Riley R."/>
            <person name="Hundley H."/>
            <person name="Na H."/>
            <person name="Barry K."/>
            <person name="Grigoriev I.V."/>
            <person name="Stajich J.E."/>
            <person name="Kennedy P.G."/>
        </authorList>
    </citation>
    <scope>NUCLEOTIDE SEQUENCE</scope>
    <source>
        <strain evidence="3">DOB743</strain>
    </source>
</reference>
<protein>
    <submittedName>
        <fullName evidence="3">Uncharacterized protein</fullName>
    </submittedName>
</protein>
<evidence type="ECO:0000256" key="2">
    <source>
        <dbReference type="SAM" id="Phobius"/>
    </source>
</evidence>
<comment type="caution">
    <text evidence="3">The sequence shown here is derived from an EMBL/GenBank/DDBJ whole genome shotgun (WGS) entry which is preliminary data.</text>
</comment>
<sequence length="603" mass="65843">MDRQRRLLVLTIIISSVIFSLCWSFILWLWHKDYIILRDPIVRKITMYPTELTLISTVISTILSVTTTALFSVAVKHALSHYITQPLSLVELHTAIALTKPQPLIRWNHRKLSLITVLIVGLITLLNSSWTTLLLPTHLTWCVPIQGKDLDLGSSAFDAQLGNDMYNGNGSLRNFSYILDIISPMSGTSASRSAVAGGDDSVFAFNGVSYSKSSNGIVPAVKEYAGTSLTTNDVGLNYYGGKVAVNTAPDLDHDHSGLARTYNVTQQGLSAHITCSALDPNDPQYSISIEHSALDSYGIMFWNMTAKCPLGDGGWTVWATVEFPKGDDTDGFLGIIICPGTENATSFDIFLQGKWGYSSLGKTVCKVAPYVASFDVMYNNRNISIDQPRYIQLLQNSSINVTTFISSVVWELSYSSQTTWNNPLGQLLQLNGINPTHSVYEVLEDYFRGVVEFSATYLRSAYSAEGAVAAMPALYSDQSAFKSLNGTMSVMTYGWSSEHLTYIYILGVLTVIWAVTISAAAYSLIQRRTQSHPLFDAANPVHLMMASSAGGLENLAGFHPDGATSSEHVRVRLEADCGSPGEGASSGSRMRFKVESAQATISK</sequence>
<feature type="region of interest" description="Disordered" evidence="1">
    <location>
        <begin position="576"/>
        <end position="603"/>
    </location>
</feature>
<feature type="transmembrane region" description="Helical" evidence="2">
    <location>
        <begin position="112"/>
        <end position="130"/>
    </location>
</feature>
<evidence type="ECO:0000313" key="3">
    <source>
        <dbReference type="EMBL" id="KAG1780947.1"/>
    </source>
</evidence>
<feature type="transmembrane region" description="Helical" evidence="2">
    <location>
        <begin position="7"/>
        <end position="30"/>
    </location>
</feature>
<keyword evidence="4" id="KW-1185">Reference proteome</keyword>
<dbReference type="EMBL" id="JABBWD010000007">
    <property type="protein sequence ID" value="KAG1780947.1"/>
    <property type="molecule type" value="Genomic_DNA"/>
</dbReference>
<evidence type="ECO:0000313" key="4">
    <source>
        <dbReference type="Proteomes" id="UP000714275"/>
    </source>
</evidence>